<organism evidence="2 3">
    <name type="scientific">Megasphaera hutchinsoni</name>
    <dbReference type="NCBI Taxonomy" id="1588748"/>
    <lineage>
        <taxon>Bacteria</taxon>
        <taxon>Bacillati</taxon>
        <taxon>Bacillota</taxon>
        <taxon>Negativicutes</taxon>
        <taxon>Veillonellales</taxon>
        <taxon>Veillonellaceae</taxon>
        <taxon>Megasphaera</taxon>
    </lineage>
</organism>
<sequence length="50" mass="6109">MIVIKKKKETNKIKKAFWQQKAFFILLVYIEEIYLTHIVGIYIIKDMMFV</sequence>
<dbReference type="STRING" id="1588748.HMPREF3182_00165"/>
<keyword evidence="3" id="KW-1185">Reference proteome</keyword>
<evidence type="ECO:0000256" key="1">
    <source>
        <dbReference type="SAM" id="Phobius"/>
    </source>
</evidence>
<dbReference type="AlphaFoldDB" id="A0A134CLE4"/>
<proteinExistence type="predicted"/>
<dbReference type="EMBL" id="LSDT01000003">
    <property type="protein sequence ID" value="KXB93028.1"/>
    <property type="molecule type" value="Genomic_DNA"/>
</dbReference>
<keyword evidence="1" id="KW-0812">Transmembrane</keyword>
<keyword evidence="1" id="KW-0472">Membrane</keyword>
<gene>
    <name evidence="2" type="ORF">HMPREF3182_00165</name>
</gene>
<feature type="transmembrane region" description="Helical" evidence="1">
    <location>
        <begin position="21"/>
        <end position="44"/>
    </location>
</feature>
<accession>A0A134CLE4</accession>
<evidence type="ECO:0000313" key="2">
    <source>
        <dbReference type="EMBL" id="KXB93028.1"/>
    </source>
</evidence>
<name>A0A134CLE4_9FIRM</name>
<protein>
    <submittedName>
        <fullName evidence="2">Uncharacterized protein</fullName>
    </submittedName>
</protein>
<dbReference type="Proteomes" id="UP000070160">
    <property type="component" value="Unassembled WGS sequence"/>
</dbReference>
<keyword evidence="1" id="KW-1133">Transmembrane helix</keyword>
<evidence type="ECO:0000313" key="3">
    <source>
        <dbReference type="Proteomes" id="UP000070160"/>
    </source>
</evidence>
<reference evidence="3" key="1">
    <citation type="submission" date="2016-01" db="EMBL/GenBank/DDBJ databases">
        <authorList>
            <person name="Mitreva M."/>
            <person name="Pepin K.H."/>
            <person name="Mihindukulasuriya K.A."/>
            <person name="Fulton R."/>
            <person name="Fronick C."/>
            <person name="O'Laughlin M."/>
            <person name="Miner T."/>
            <person name="Herter B."/>
            <person name="Rosa B.A."/>
            <person name="Cordes M."/>
            <person name="Tomlinson C."/>
            <person name="Wollam A."/>
            <person name="Palsikar V.B."/>
            <person name="Mardis E.R."/>
            <person name="Wilson R.K."/>
        </authorList>
    </citation>
    <scope>NUCLEOTIDE SEQUENCE [LARGE SCALE GENOMIC DNA]</scope>
    <source>
        <strain evidence="3">KA00182</strain>
    </source>
</reference>
<comment type="caution">
    <text evidence="2">The sequence shown here is derived from an EMBL/GenBank/DDBJ whole genome shotgun (WGS) entry which is preliminary data.</text>
</comment>